<dbReference type="AlphaFoldDB" id="A0A8S3WP68"/>
<comment type="caution">
    <text evidence="2">The sequence shown here is derived from an EMBL/GenBank/DDBJ whole genome shotgun (WGS) entry which is preliminary data.</text>
</comment>
<dbReference type="GO" id="GO:0005739">
    <property type="term" value="C:mitochondrion"/>
    <property type="evidence" value="ECO:0007669"/>
    <property type="project" value="TreeGrafter"/>
</dbReference>
<gene>
    <name evidence="2" type="ORF">PAPOLLO_LOCUS8656</name>
</gene>
<accession>A0A8S3WP68</accession>
<dbReference type="EMBL" id="CAJQZP010000620">
    <property type="protein sequence ID" value="CAG4972799.1"/>
    <property type="molecule type" value="Genomic_DNA"/>
</dbReference>
<feature type="domain" description="Alcohol dehydrogenase-like N-terminal" evidence="1">
    <location>
        <begin position="28"/>
        <end position="94"/>
    </location>
</feature>
<dbReference type="Proteomes" id="UP000691718">
    <property type="component" value="Unassembled WGS sequence"/>
</dbReference>
<evidence type="ECO:0000259" key="1">
    <source>
        <dbReference type="Pfam" id="PF08240"/>
    </source>
</evidence>
<reference evidence="2" key="1">
    <citation type="submission" date="2021-04" db="EMBL/GenBank/DDBJ databases">
        <authorList>
            <person name="Tunstrom K."/>
        </authorList>
    </citation>
    <scope>NUCLEOTIDE SEQUENCE</scope>
</reference>
<dbReference type="Pfam" id="PF08240">
    <property type="entry name" value="ADH_N"/>
    <property type="match status" value="1"/>
</dbReference>
<dbReference type="InterPro" id="IPR013154">
    <property type="entry name" value="ADH-like_N"/>
</dbReference>
<dbReference type="PANTHER" id="PTHR11695">
    <property type="entry name" value="ALCOHOL DEHYDROGENASE RELATED"/>
    <property type="match status" value="1"/>
</dbReference>
<organism evidence="2 3">
    <name type="scientific">Parnassius apollo</name>
    <name type="common">Apollo butterfly</name>
    <name type="synonym">Papilio apollo</name>
    <dbReference type="NCBI Taxonomy" id="110799"/>
    <lineage>
        <taxon>Eukaryota</taxon>
        <taxon>Metazoa</taxon>
        <taxon>Ecdysozoa</taxon>
        <taxon>Arthropoda</taxon>
        <taxon>Hexapoda</taxon>
        <taxon>Insecta</taxon>
        <taxon>Pterygota</taxon>
        <taxon>Neoptera</taxon>
        <taxon>Endopterygota</taxon>
        <taxon>Lepidoptera</taxon>
        <taxon>Glossata</taxon>
        <taxon>Ditrysia</taxon>
        <taxon>Papilionoidea</taxon>
        <taxon>Papilionidae</taxon>
        <taxon>Parnassiinae</taxon>
        <taxon>Parnassini</taxon>
        <taxon>Parnassius</taxon>
        <taxon>Parnassius</taxon>
    </lineage>
</organism>
<dbReference type="InterPro" id="IPR050700">
    <property type="entry name" value="YIM1/Zinc_Alcohol_DH_Fams"/>
</dbReference>
<protein>
    <submittedName>
        <fullName evidence="2">(apollo) hypothetical protein</fullName>
    </submittedName>
</protein>
<evidence type="ECO:0000313" key="2">
    <source>
        <dbReference type="EMBL" id="CAG4972799.1"/>
    </source>
</evidence>
<keyword evidence="3" id="KW-1185">Reference proteome</keyword>
<dbReference type="OrthoDB" id="48317at2759"/>
<name>A0A8S3WP68_PARAO</name>
<sequence>MMAWRTHCYGSLAELRLEEARVPPLRAPDQVLVRVRTTSINPLDVAMVGGYGARMLNLARSLEGVGGAGGAEVEFPLVVGRDVCGEVVRAGAGSRLRGRVWGVLPPHWPGAHAQYVVLRDRWVRAQLGCGAWRWRCSSRWCRGATCAARWCAWARAAGCAAACGACCRRTGPARTRSTSCLGTAGYVGSWAVGPGGGGAVPAGVGARRVWRGGARGREQPAARPRVGRAAAALARRARAVRRAQGPLGTCGAGLWDVEVEVHFPLVVGRDVCGEVVRAGASSRLRGRVWGVLPPHWP</sequence>
<proteinExistence type="predicted"/>
<evidence type="ECO:0000313" key="3">
    <source>
        <dbReference type="Proteomes" id="UP000691718"/>
    </source>
</evidence>
<dbReference type="PANTHER" id="PTHR11695:SF294">
    <property type="entry name" value="RETICULON-4-INTERACTING PROTEIN 1, MITOCHONDRIAL"/>
    <property type="match status" value="1"/>
</dbReference>